<gene>
    <name evidence="1" type="ORF">XELAEV_18031286mg</name>
</gene>
<sequence length="92" mass="10796">MKSMGDSLPIIRSFMHNRFPNNVSHTCICFINTVIQEAICNPKKKQRLCVITRCLIENHAPPQWIWIESYTFSPIATIIHLMLKQIHLNIRH</sequence>
<name>A0A974HFH1_XENLA</name>
<protein>
    <submittedName>
        <fullName evidence="1">Uncharacterized protein</fullName>
    </submittedName>
</protein>
<accession>A0A974HFH1</accession>
<dbReference type="AlphaFoldDB" id="A0A974HFH1"/>
<evidence type="ECO:0000313" key="1">
    <source>
        <dbReference type="EMBL" id="OCT76097.1"/>
    </source>
</evidence>
<evidence type="ECO:0000313" key="2">
    <source>
        <dbReference type="Proteomes" id="UP000694892"/>
    </source>
</evidence>
<proteinExistence type="predicted"/>
<organism evidence="1 2">
    <name type="scientific">Xenopus laevis</name>
    <name type="common">African clawed frog</name>
    <dbReference type="NCBI Taxonomy" id="8355"/>
    <lineage>
        <taxon>Eukaryota</taxon>
        <taxon>Metazoa</taxon>
        <taxon>Chordata</taxon>
        <taxon>Craniata</taxon>
        <taxon>Vertebrata</taxon>
        <taxon>Euteleostomi</taxon>
        <taxon>Amphibia</taxon>
        <taxon>Batrachia</taxon>
        <taxon>Anura</taxon>
        <taxon>Pipoidea</taxon>
        <taxon>Pipidae</taxon>
        <taxon>Xenopodinae</taxon>
        <taxon>Xenopus</taxon>
        <taxon>Xenopus</taxon>
    </lineage>
</organism>
<dbReference type="Proteomes" id="UP000694892">
    <property type="component" value="Chromosome 6L"/>
</dbReference>
<dbReference type="EMBL" id="CM004476">
    <property type="protein sequence ID" value="OCT76097.1"/>
    <property type="molecule type" value="Genomic_DNA"/>
</dbReference>
<reference evidence="2" key="1">
    <citation type="journal article" date="2016" name="Nature">
        <title>Genome evolution in the allotetraploid frog Xenopus laevis.</title>
        <authorList>
            <person name="Session A.M."/>
            <person name="Uno Y."/>
            <person name="Kwon T."/>
            <person name="Chapman J.A."/>
            <person name="Toyoda A."/>
            <person name="Takahashi S."/>
            <person name="Fukui A."/>
            <person name="Hikosaka A."/>
            <person name="Suzuki A."/>
            <person name="Kondo M."/>
            <person name="van Heeringen S.J."/>
            <person name="Quigley I."/>
            <person name="Heinz S."/>
            <person name="Ogino H."/>
            <person name="Ochi H."/>
            <person name="Hellsten U."/>
            <person name="Lyons J.B."/>
            <person name="Simakov O."/>
            <person name="Putnam N."/>
            <person name="Stites J."/>
            <person name="Kuroki Y."/>
            <person name="Tanaka T."/>
            <person name="Michiue T."/>
            <person name="Watanabe M."/>
            <person name="Bogdanovic O."/>
            <person name="Lister R."/>
            <person name="Georgiou G."/>
            <person name="Paranjpe S.S."/>
            <person name="van Kruijsbergen I."/>
            <person name="Shu S."/>
            <person name="Carlson J."/>
            <person name="Kinoshita T."/>
            <person name="Ohta Y."/>
            <person name="Mawaribuchi S."/>
            <person name="Jenkins J."/>
            <person name="Grimwood J."/>
            <person name="Schmutz J."/>
            <person name="Mitros T."/>
            <person name="Mozaffari S.V."/>
            <person name="Suzuki Y."/>
            <person name="Haramoto Y."/>
            <person name="Yamamoto T.S."/>
            <person name="Takagi C."/>
            <person name="Heald R."/>
            <person name="Miller K."/>
            <person name="Haudenschild C."/>
            <person name="Kitzman J."/>
            <person name="Nakayama T."/>
            <person name="Izutsu Y."/>
            <person name="Robert J."/>
            <person name="Fortriede J."/>
            <person name="Burns K."/>
            <person name="Lotay V."/>
            <person name="Karimi K."/>
            <person name="Yasuoka Y."/>
            <person name="Dichmann D.S."/>
            <person name="Flajnik M.F."/>
            <person name="Houston D.W."/>
            <person name="Shendure J."/>
            <person name="DuPasquier L."/>
            <person name="Vize P.D."/>
            <person name="Zorn A.M."/>
            <person name="Ito M."/>
            <person name="Marcotte E.M."/>
            <person name="Wallingford J.B."/>
            <person name="Ito Y."/>
            <person name="Asashima M."/>
            <person name="Ueno N."/>
            <person name="Matsuda Y."/>
            <person name="Veenstra G.J."/>
            <person name="Fujiyama A."/>
            <person name="Harland R.M."/>
            <person name="Taira M."/>
            <person name="Rokhsar D.S."/>
        </authorList>
    </citation>
    <scope>NUCLEOTIDE SEQUENCE [LARGE SCALE GENOMIC DNA]</scope>
    <source>
        <strain evidence="2">J</strain>
    </source>
</reference>